<evidence type="ECO:0000256" key="1">
    <source>
        <dbReference type="SAM" id="SignalP"/>
    </source>
</evidence>
<evidence type="ECO:0000259" key="2">
    <source>
        <dbReference type="Pfam" id="PF01979"/>
    </source>
</evidence>
<dbReference type="SUPFAM" id="SSF51556">
    <property type="entry name" value="Metallo-dependent hydrolases"/>
    <property type="match status" value="1"/>
</dbReference>
<feature type="domain" description="Amidohydrolase-related" evidence="2">
    <location>
        <begin position="278"/>
        <end position="390"/>
    </location>
</feature>
<reference evidence="3 4" key="1">
    <citation type="submission" date="2023-05" db="EMBL/GenBank/DDBJ databases">
        <authorList>
            <person name="Guo Y."/>
        </authorList>
    </citation>
    <scope>NUCLEOTIDE SEQUENCE [LARGE SCALE GENOMIC DNA]</scope>
    <source>
        <strain evidence="3 4">GR2756</strain>
    </source>
</reference>
<keyword evidence="1" id="KW-0732">Signal</keyword>
<dbReference type="InterPro" id="IPR011059">
    <property type="entry name" value="Metal-dep_hydrolase_composite"/>
</dbReference>
<dbReference type="EMBL" id="JAVUPU010000008">
    <property type="protein sequence ID" value="MDT9600329.1"/>
    <property type="molecule type" value="Genomic_DNA"/>
</dbReference>
<evidence type="ECO:0000313" key="4">
    <source>
        <dbReference type="Proteomes" id="UP001259572"/>
    </source>
</evidence>
<dbReference type="InterPro" id="IPR006680">
    <property type="entry name" value="Amidohydro-rel"/>
</dbReference>
<dbReference type="Gene3D" id="2.30.40.10">
    <property type="entry name" value="Urease, subunit C, domain 1"/>
    <property type="match status" value="1"/>
</dbReference>
<sequence length="422" mass="44272">MIGRLSILLGALSLLLPALPANARTIAITNGRIVTMVGAGEVDNGTILVRDGRIVAVGADVSIPAGAEILDAGGRIVTPGLIASGTALGLIEVRNVEAADDRATDRSDVSAAFDAGYGLNPDSLLIPVARLGGITRAIATPSYGNDGNRELLFAGQAAAIALGGGPILVKRGVAMVLDMGDAGAERAGGARGGEIVALRAVLAEVRDYVRRRAAYDRGETRDYSLSRADLEALIPLVEGRMPLLVSVNRASDIRDALALARDERLKLIVEGGAEAWRVAAELARARIPVLVTPVDNKPASFETLGATLTNARRLAEAGVLIAIQGNGNNRERELRYNAGNAVAAGLPWQQGLAAITVNPARIFGLAEQIGSLEAGKDADIVIWDGDPLDTLARPVAIFIRGERQPMTSRQTELRDRYRSDGR</sequence>
<dbReference type="PANTHER" id="PTHR43135">
    <property type="entry name" value="ALPHA-D-RIBOSE 1-METHYLPHOSPHONATE 5-TRIPHOSPHATE DIPHOSPHATASE"/>
    <property type="match status" value="1"/>
</dbReference>
<gene>
    <name evidence="3" type="ORF">RQX22_15320</name>
</gene>
<dbReference type="Pfam" id="PF01979">
    <property type="entry name" value="Amidohydro_1"/>
    <property type="match status" value="1"/>
</dbReference>
<organism evidence="3 4">
    <name type="scientific">Sphingosinicella rhizophila</name>
    <dbReference type="NCBI Taxonomy" id="3050082"/>
    <lineage>
        <taxon>Bacteria</taxon>
        <taxon>Pseudomonadati</taxon>
        <taxon>Pseudomonadota</taxon>
        <taxon>Alphaproteobacteria</taxon>
        <taxon>Sphingomonadales</taxon>
        <taxon>Sphingosinicellaceae</taxon>
        <taxon>Sphingosinicella</taxon>
    </lineage>
</organism>
<dbReference type="Gene3D" id="3.20.20.140">
    <property type="entry name" value="Metal-dependent hydrolases"/>
    <property type="match status" value="1"/>
</dbReference>
<accession>A0ABU3QAB1</accession>
<dbReference type="SUPFAM" id="SSF51338">
    <property type="entry name" value="Composite domain of metallo-dependent hydrolases"/>
    <property type="match status" value="1"/>
</dbReference>
<comment type="caution">
    <text evidence="3">The sequence shown here is derived from an EMBL/GenBank/DDBJ whole genome shotgun (WGS) entry which is preliminary data.</text>
</comment>
<feature type="signal peptide" evidence="1">
    <location>
        <begin position="1"/>
        <end position="23"/>
    </location>
</feature>
<dbReference type="Proteomes" id="UP001259572">
    <property type="component" value="Unassembled WGS sequence"/>
</dbReference>
<dbReference type="RefSeq" id="WP_315727427.1">
    <property type="nucleotide sequence ID" value="NZ_JAVUPU010000008.1"/>
</dbReference>
<protein>
    <submittedName>
        <fullName evidence="3">Amidohydrolase family protein</fullName>
    </submittedName>
</protein>
<dbReference type="PANTHER" id="PTHR43135:SF3">
    <property type="entry name" value="ALPHA-D-RIBOSE 1-METHYLPHOSPHONATE 5-TRIPHOSPHATE DIPHOSPHATASE"/>
    <property type="match status" value="1"/>
</dbReference>
<dbReference type="InterPro" id="IPR051781">
    <property type="entry name" value="Metallo-dep_Hydrolase"/>
</dbReference>
<proteinExistence type="predicted"/>
<name>A0ABU3QAB1_9SPHN</name>
<feature type="chain" id="PRO_5047179834" evidence="1">
    <location>
        <begin position="24"/>
        <end position="422"/>
    </location>
</feature>
<keyword evidence="4" id="KW-1185">Reference proteome</keyword>
<evidence type="ECO:0000313" key="3">
    <source>
        <dbReference type="EMBL" id="MDT9600329.1"/>
    </source>
</evidence>
<dbReference type="InterPro" id="IPR032466">
    <property type="entry name" value="Metal_Hydrolase"/>
</dbReference>